<accession>A0A6L6JD85</accession>
<comment type="caution">
    <text evidence="9">The sequence shown here is derived from an EMBL/GenBank/DDBJ whole genome shotgun (WGS) entry which is preliminary data.</text>
</comment>
<keyword evidence="9" id="KW-0282">Flagellum</keyword>
<dbReference type="InterPro" id="IPR037925">
    <property type="entry name" value="FlgE/F/G-like"/>
</dbReference>
<dbReference type="PANTHER" id="PTHR30435">
    <property type="entry name" value="FLAGELLAR PROTEIN"/>
    <property type="match status" value="1"/>
</dbReference>
<dbReference type="SUPFAM" id="SSF117143">
    <property type="entry name" value="Flagellar hook protein flgE"/>
    <property type="match status" value="1"/>
</dbReference>
<name>A0A6L6JD85_9RHOB</name>
<dbReference type="GO" id="GO:0005829">
    <property type="term" value="C:cytosol"/>
    <property type="evidence" value="ECO:0007669"/>
    <property type="project" value="TreeGrafter"/>
</dbReference>
<dbReference type="Pfam" id="PF06429">
    <property type="entry name" value="Flg_bbr_C"/>
    <property type="match status" value="1"/>
</dbReference>
<evidence type="ECO:0000256" key="5">
    <source>
        <dbReference type="RuleBase" id="RU362116"/>
    </source>
</evidence>
<dbReference type="NCBIfam" id="TIGR03506">
    <property type="entry name" value="FlgEFG_subfam"/>
    <property type="match status" value="1"/>
</dbReference>
<comment type="similarity">
    <text evidence="2 5">Belongs to the flagella basal body rod proteins family.</text>
</comment>
<keyword evidence="9" id="KW-0969">Cilium</keyword>
<dbReference type="InterPro" id="IPR011491">
    <property type="entry name" value="FlgE_D2"/>
</dbReference>
<dbReference type="InterPro" id="IPR010930">
    <property type="entry name" value="Flg_bb/hook_C_dom"/>
</dbReference>
<dbReference type="Pfam" id="PF07559">
    <property type="entry name" value="FlgE_D2"/>
    <property type="match status" value="1"/>
</dbReference>
<evidence type="ECO:0000259" key="6">
    <source>
        <dbReference type="Pfam" id="PF00460"/>
    </source>
</evidence>
<keyword evidence="10" id="KW-1185">Reference proteome</keyword>
<dbReference type="RefSeq" id="WP_155095481.1">
    <property type="nucleotide sequence ID" value="NZ_WMIE01000005.1"/>
</dbReference>
<comment type="function">
    <text evidence="5">A flexible structure which links the flagellar filament to the drive apparatus in the basal body.</text>
</comment>
<evidence type="ECO:0000259" key="7">
    <source>
        <dbReference type="Pfam" id="PF06429"/>
    </source>
</evidence>
<dbReference type="Gene3D" id="2.60.98.20">
    <property type="entry name" value="Flagellar hook protein FlgE"/>
    <property type="match status" value="1"/>
</dbReference>
<feature type="domain" description="Flagellar basal-body/hook protein C-terminal" evidence="7">
    <location>
        <begin position="402"/>
        <end position="442"/>
    </location>
</feature>
<dbReference type="GO" id="GO:0009424">
    <property type="term" value="C:bacterial-type flagellum hook"/>
    <property type="evidence" value="ECO:0007669"/>
    <property type="project" value="TreeGrafter"/>
</dbReference>
<dbReference type="InterPro" id="IPR001444">
    <property type="entry name" value="Flag_bb_rod_N"/>
</dbReference>
<evidence type="ECO:0000256" key="3">
    <source>
        <dbReference type="ARBA" id="ARBA00019015"/>
    </source>
</evidence>
<evidence type="ECO:0000256" key="2">
    <source>
        <dbReference type="ARBA" id="ARBA00009677"/>
    </source>
</evidence>
<dbReference type="GO" id="GO:0009425">
    <property type="term" value="C:bacterial-type flagellum basal body"/>
    <property type="evidence" value="ECO:0007669"/>
    <property type="project" value="UniProtKB-SubCell"/>
</dbReference>
<dbReference type="InterPro" id="IPR020013">
    <property type="entry name" value="Flagellar_FlgE/F/G"/>
</dbReference>
<dbReference type="Proteomes" id="UP000478183">
    <property type="component" value="Unassembled WGS sequence"/>
</dbReference>
<evidence type="ECO:0000313" key="9">
    <source>
        <dbReference type="EMBL" id="MTH78114.1"/>
    </source>
</evidence>
<feature type="domain" description="Flagellar basal body rod protein N-terminal" evidence="6">
    <location>
        <begin position="9"/>
        <end position="37"/>
    </location>
</feature>
<dbReference type="GO" id="GO:0071978">
    <property type="term" value="P:bacterial-type flagellum-dependent swarming motility"/>
    <property type="evidence" value="ECO:0007669"/>
    <property type="project" value="TreeGrafter"/>
</dbReference>
<dbReference type="AlphaFoldDB" id="A0A6L6JD85"/>
<keyword evidence="9" id="KW-0966">Cell projection</keyword>
<dbReference type="Pfam" id="PF00460">
    <property type="entry name" value="Flg_bb_rod"/>
    <property type="match status" value="1"/>
</dbReference>
<protein>
    <recommendedName>
        <fullName evidence="3 5">Flagellar hook protein FlgE</fullName>
    </recommendedName>
</protein>
<dbReference type="PANTHER" id="PTHR30435:SF1">
    <property type="entry name" value="FLAGELLAR HOOK PROTEIN FLGE"/>
    <property type="match status" value="1"/>
</dbReference>
<evidence type="ECO:0000259" key="8">
    <source>
        <dbReference type="Pfam" id="PF07559"/>
    </source>
</evidence>
<dbReference type="OrthoDB" id="8372879at2"/>
<gene>
    <name evidence="9" type="ORF">GL286_10270</name>
</gene>
<organism evidence="9 10">
    <name type="scientific">Paracoccus aestuariivivens</name>
    <dbReference type="NCBI Taxonomy" id="1820333"/>
    <lineage>
        <taxon>Bacteria</taxon>
        <taxon>Pseudomonadati</taxon>
        <taxon>Pseudomonadota</taxon>
        <taxon>Alphaproteobacteria</taxon>
        <taxon>Rhodobacterales</taxon>
        <taxon>Paracoccaceae</taxon>
        <taxon>Paracoccus</taxon>
    </lineage>
</organism>
<evidence type="ECO:0000256" key="1">
    <source>
        <dbReference type="ARBA" id="ARBA00004117"/>
    </source>
</evidence>
<proteinExistence type="inferred from homology"/>
<evidence type="ECO:0000256" key="4">
    <source>
        <dbReference type="ARBA" id="ARBA00023143"/>
    </source>
</evidence>
<dbReference type="InterPro" id="IPR037058">
    <property type="entry name" value="Falgellar_hook_FlgE_sf"/>
</dbReference>
<comment type="subcellular location">
    <subcellularLocation>
        <location evidence="1 5">Bacterial flagellum basal body</location>
    </subcellularLocation>
</comment>
<dbReference type="EMBL" id="WMIE01000005">
    <property type="protein sequence ID" value="MTH78114.1"/>
    <property type="molecule type" value="Genomic_DNA"/>
</dbReference>
<keyword evidence="4 5" id="KW-0975">Bacterial flagellum</keyword>
<reference evidence="9 10" key="1">
    <citation type="submission" date="2019-11" db="EMBL/GenBank/DDBJ databases">
        <authorList>
            <person name="Dong K."/>
        </authorList>
    </citation>
    <scope>NUCLEOTIDE SEQUENCE [LARGE SCALE GENOMIC DNA]</scope>
    <source>
        <strain evidence="9 10">NBRC 111993</strain>
    </source>
</reference>
<feature type="domain" description="Flagellar hook protein FlgE D2" evidence="8">
    <location>
        <begin position="193"/>
        <end position="323"/>
    </location>
</feature>
<evidence type="ECO:0000313" key="10">
    <source>
        <dbReference type="Proteomes" id="UP000478183"/>
    </source>
</evidence>
<sequence length="444" mass="45580">MSISSALSAGVSGLAANSARLAGISDNIANSGTYGYRRVSTEFESVVIGNSRGGGQYTAGGVLAQSSRIVDQRGSLVGTSNPLDLAISGRGMLPVISMSDLNNLGTGSAPLALTRTGAFRTDAEGVLRTASGLVLMGWPANRDGTIPTVPRDSTSGLRPIVLNANDTYAEPTTAISVGFNLPAEATVGGTAVTPSSTSIEYFDNLGASRSLTMSFVPTVDPAGSGRSNSWTMEIRDSATVDDPATPDDESLIGSYALGFDDAPGGPLASVTTLTGGAYDATTGQLTVAAGHGPITINIGTPGGATGLTQISSDFSPTNITKNGTSAGILTAVEVDENGFLHGTYDNGMTRLLFQIPLVDVPNPNGLIALDNQTYQVSPESGSFFLWNAGDGPTGSISGYARESSTTDVAAELTDLIQTQRAYSSNAKIIQTVDEMLQETTNIKR</sequence>